<evidence type="ECO:0000256" key="6">
    <source>
        <dbReference type="ARBA" id="ARBA00022824"/>
    </source>
</evidence>
<reference evidence="13" key="2">
    <citation type="submission" date="2021-08" db="EMBL/GenBank/DDBJ databases">
        <authorList>
            <person name="Eriksson T."/>
        </authorList>
    </citation>
    <scope>NUCLEOTIDE SEQUENCE</scope>
    <source>
        <strain evidence="13">Stoneville</strain>
        <tissue evidence="13">Whole head</tissue>
    </source>
</reference>
<dbReference type="PANTHER" id="PTHR14083">
    <property type="entry name" value="YIP1 INTERACTING FACTOR HOMOLOG YIF1 PROTEIN"/>
    <property type="match status" value="1"/>
</dbReference>
<evidence type="ECO:0000313" key="14">
    <source>
        <dbReference type="Proteomes" id="UP000719412"/>
    </source>
</evidence>
<comment type="subcellular location">
    <subcellularLocation>
        <location evidence="1">Endoplasmic reticulum membrane</location>
        <topology evidence="1">Multi-pass membrane protein</topology>
    </subcellularLocation>
    <subcellularLocation>
        <location evidence="2">Golgi apparatus membrane</location>
        <topology evidence="2">Multi-pass membrane protein</topology>
    </subcellularLocation>
</comment>
<keyword evidence="7" id="KW-0653">Protein transport</keyword>
<dbReference type="GO" id="GO:0030134">
    <property type="term" value="C:COPII-coated ER to Golgi transport vesicle"/>
    <property type="evidence" value="ECO:0007669"/>
    <property type="project" value="TreeGrafter"/>
</dbReference>
<dbReference type="GO" id="GO:0005789">
    <property type="term" value="C:endoplasmic reticulum membrane"/>
    <property type="evidence" value="ECO:0007669"/>
    <property type="project" value="UniProtKB-SubCell"/>
</dbReference>
<dbReference type="Gene3D" id="3.30.230.70">
    <property type="entry name" value="GHMP Kinase, N-terminal domain"/>
    <property type="match status" value="1"/>
</dbReference>
<comment type="caution">
    <text evidence="13">The sequence shown here is derived from an EMBL/GenBank/DDBJ whole genome shotgun (WGS) entry which is preliminary data.</text>
</comment>
<dbReference type="SUPFAM" id="SSF55666">
    <property type="entry name" value="Ribonuclease PH domain 2-like"/>
    <property type="match status" value="1"/>
</dbReference>
<evidence type="ECO:0000256" key="3">
    <source>
        <dbReference type="ARBA" id="ARBA00009727"/>
    </source>
</evidence>
<dbReference type="GO" id="GO:0005793">
    <property type="term" value="C:endoplasmic reticulum-Golgi intermediate compartment"/>
    <property type="evidence" value="ECO:0007669"/>
    <property type="project" value="TreeGrafter"/>
</dbReference>
<dbReference type="PANTHER" id="PTHR14083:SF0">
    <property type="entry name" value="YIP1D-INTERACTING FACTOR 1, ISOFORM C"/>
    <property type="match status" value="1"/>
</dbReference>
<name>A0A8J6HC96_TENMO</name>
<evidence type="ECO:0000256" key="9">
    <source>
        <dbReference type="ARBA" id="ARBA00023034"/>
    </source>
</evidence>
<dbReference type="GO" id="GO:0000139">
    <property type="term" value="C:Golgi membrane"/>
    <property type="evidence" value="ECO:0007669"/>
    <property type="project" value="UniProtKB-SubCell"/>
</dbReference>
<gene>
    <name evidence="13" type="ORF">GEV33_010949</name>
</gene>
<dbReference type="Pfam" id="PF03878">
    <property type="entry name" value="YIF1"/>
    <property type="match status" value="1"/>
</dbReference>
<evidence type="ECO:0000256" key="1">
    <source>
        <dbReference type="ARBA" id="ARBA00004477"/>
    </source>
</evidence>
<evidence type="ECO:0000256" key="4">
    <source>
        <dbReference type="ARBA" id="ARBA00022448"/>
    </source>
</evidence>
<evidence type="ECO:0000256" key="2">
    <source>
        <dbReference type="ARBA" id="ARBA00004653"/>
    </source>
</evidence>
<feature type="region of interest" description="Disordered" evidence="11">
    <location>
        <begin position="484"/>
        <end position="529"/>
    </location>
</feature>
<keyword evidence="5 12" id="KW-0812">Transmembrane</keyword>
<keyword evidence="4" id="KW-0813">Transport</keyword>
<evidence type="ECO:0000313" key="13">
    <source>
        <dbReference type="EMBL" id="KAH0811843.1"/>
    </source>
</evidence>
<evidence type="ECO:0000256" key="8">
    <source>
        <dbReference type="ARBA" id="ARBA00022989"/>
    </source>
</evidence>
<dbReference type="AlphaFoldDB" id="A0A8J6HC96"/>
<dbReference type="SUPFAM" id="SSF54211">
    <property type="entry name" value="Ribosomal protein S5 domain 2-like"/>
    <property type="match status" value="1"/>
</dbReference>
<evidence type="ECO:0000256" key="12">
    <source>
        <dbReference type="SAM" id="Phobius"/>
    </source>
</evidence>
<feature type="compositionally biased region" description="Basic and acidic residues" evidence="11">
    <location>
        <begin position="497"/>
        <end position="509"/>
    </location>
</feature>
<dbReference type="Proteomes" id="UP000719412">
    <property type="component" value="Unassembled WGS sequence"/>
</dbReference>
<reference evidence="13" key="1">
    <citation type="journal article" date="2020" name="J Insects Food Feed">
        <title>The yellow mealworm (Tenebrio molitor) genome: a resource for the emerging insects as food and feed industry.</title>
        <authorList>
            <person name="Eriksson T."/>
            <person name="Andere A."/>
            <person name="Kelstrup H."/>
            <person name="Emery V."/>
            <person name="Picard C."/>
        </authorList>
    </citation>
    <scope>NUCLEOTIDE SEQUENCE</scope>
    <source>
        <strain evidence="13">Stoneville</strain>
        <tissue evidence="13">Whole head</tissue>
    </source>
</reference>
<keyword evidence="6" id="KW-0256">Endoplasmic reticulum</keyword>
<dbReference type="InterPro" id="IPR036345">
    <property type="entry name" value="ExoRNase_PH_dom2_sf"/>
</dbReference>
<comment type="similarity">
    <text evidence="3">Belongs to the YIF1 family.</text>
</comment>
<keyword evidence="10 12" id="KW-0472">Membrane</keyword>
<keyword evidence="14" id="KW-1185">Reference proteome</keyword>
<protein>
    <submittedName>
        <fullName evidence="13">Uncharacterized protein</fullName>
    </submittedName>
</protein>
<organism evidence="13 14">
    <name type="scientific">Tenebrio molitor</name>
    <name type="common">Yellow mealworm beetle</name>
    <dbReference type="NCBI Taxonomy" id="7067"/>
    <lineage>
        <taxon>Eukaryota</taxon>
        <taxon>Metazoa</taxon>
        <taxon>Ecdysozoa</taxon>
        <taxon>Arthropoda</taxon>
        <taxon>Hexapoda</taxon>
        <taxon>Insecta</taxon>
        <taxon>Pterygota</taxon>
        <taxon>Neoptera</taxon>
        <taxon>Endopterygota</taxon>
        <taxon>Coleoptera</taxon>
        <taxon>Polyphaga</taxon>
        <taxon>Cucujiformia</taxon>
        <taxon>Tenebrionidae</taxon>
        <taxon>Tenebrio</taxon>
    </lineage>
</organism>
<dbReference type="GO" id="GO:0015031">
    <property type="term" value="P:protein transport"/>
    <property type="evidence" value="ECO:0007669"/>
    <property type="project" value="UniProtKB-KW"/>
</dbReference>
<keyword evidence="8 12" id="KW-1133">Transmembrane helix</keyword>
<feature type="transmembrane region" description="Helical" evidence="12">
    <location>
        <begin position="188"/>
        <end position="207"/>
    </location>
</feature>
<keyword evidence="9" id="KW-0333">Golgi apparatus</keyword>
<evidence type="ECO:0000256" key="5">
    <source>
        <dbReference type="ARBA" id="ARBA00022692"/>
    </source>
</evidence>
<dbReference type="InterPro" id="IPR027408">
    <property type="entry name" value="PNPase/RNase_PH_dom_sf"/>
</dbReference>
<dbReference type="InterPro" id="IPR005578">
    <property type="entry name" value="Yif1_fam"/>
</dbReference>
<dbReference type="GO" id="GO:0006888">
    <property type="term" value="P:endoplasmic reticulum to Golgi vesicle-mediated transport"/>
    <property type="evidence" value="ECO:0007669"/>
    <property type="project" value="InterPro"/>
</dbReference>
<feature type="transmembrane region" description="Helical" evidence="12">
    <location>
        <begin position="219"/>
        <end position="242"/>
    </location>
</feature>
<evidence type="ECO:0000256" key="7">
    <source>
        <dbReference type="ARBA" id="ARBA00022927"/>
    </source>
</evidence>
<dbReference type="InterPro" id="IPR020568">
    <property type="entry name" value="Ribosomal_Su5_D2-typ_SF"/>
</dbReference>
<accession>A0A8J6HC96</accession>
<proteinExistence type="inferred from homology"/>
<evidence type="ECO:0000256" key="11">
    <source>
        <dbReference type="SAM" id="MobiDB-lite"/>
    </source>
</evidence>
<feature type="compositionally biased region" description="Polar residues" evidence="11">
    <location>
        <begin position="513"/>
        <end position="529"/>
    </location>
</feature>
<sequence>MNYNANTGNRPTLGRKIKRVSDVNAMGYAPYDPTTGVQNNMYPNLAAESPAPSAYQQNFANQAFSPNQNYGGPQSNPQMYGFNAPGPYPNVPPTTNAQFGGVFGQPMVQDMALQYGQQLANTGKSMLKQEVEKIVPVSSLKYYFAVDTKYVVSKLMLLFFPFTHKDWSVKYEQDGPVQPRFEINSPDLYIPTMAYVTYVLVAGMVLGMQQKFTPEQIGILASSALAWFVVELTLYSCTLYIANIKTTLRTLDLLAFSGETTVMAGIYGPVESKGSKALVEKSCVEAHFRPKSGLPGVKDRLHESVIRNVCEAAIAVSLYPRTSVVVVIQEMQNNGQLISCALNAACLAALDSGIDMKSMFGAVTCFLKRDETLVFIPPSSEDEIKAWFMFVFDSVEKDILASHTEGSFTVEQYRGALGDGWKRKEDDAAKGCGARLIAPTAAKKAHFPNENNPKRTEELAESTVQKSVFIAFAKASKMFEKRKCKTSGRAPKNPLRLKFELDKCHDKSAPGKRNSTPVDHSSGATGLKK</sequence>
<dbReference type="EMBL" id="JABDTM020026511">
    <property type="protein sequence ID" value="KAH0811843.1"/>
    <property type="molecule type" value="Genomic_DNA"/>
</dbReference>
<evidence type="ECO:0000256" key="10">
    <source>
        <dbReference type="ARBA" id="ARBA00023136"/>
    </source>
</evidence>